<proteinExistence type="predicted"/>
<organism evidence="2 3">
    <name type="scientific">Desulfosporosinus acididurans</name>
    <dbReference type="NCBI Taxonomy" id="476652"/>
    <lineage>
        <taxon>Bacteria</taxon>
        <taxon>Bacillati</taxon>
        <taxon>Bacillota</taxon>
        <taxon>Clostridia</taxon>
        <taxon>Eubacteriales</taxon>
        <taxon>Desulfitobacteriaceae</taxon>
        <taxon>Desulfosporosinus</taxon>
    </lineage>
</organism>
<protein>
    <recommendedName>
        <fullName evidence="4">SHOCT domain-containing protein</fullName>
    </recommendedName>
</protein>
<keyword evidence="1" id="KW-1133">Transmembrane helix</keyword>
<evidence type="ECO:0000313" key="3">
    <source>
        <dbReference type="Proteomes" id="UP000036356"/>
    </source>
</evidence>
<feature type="transmembrane region" description="Helical" evidence="1">
    <location>
        <begin position="45"/>
        <end position="67"/>
    </location>
</feature>
<accession>A0A0J1FTD4</accession>
<evidence type="ECO:0000313" key="2">
    <source>
        <dbReference type="EMBL" id="KLU66532.1"/>
    </source>
</evidence>
<evidence type="ECO:0008006" key="4">
    <source>
        <dbReference type="Google" id="ProtNLM"/>
    </source>
</evidence>
<name>A0A0J1FTD4_9FIRM</name>
<dbReference type="EMBL" id="LDZY01000004">
    <property type="protein sequence ID" value="KLU66532.1"/>
    <property type="molecule type" value="Genomic_DNA"/>
</dbReference>
<gene>
    <name evidence="2" type="ORF">DEAC_c11980</name>
</gene>
<evidence type="ECO:0000256" key="1">
    <source>
        <dbReference type="SAM" id="Phobius"/>
    </source>
</evidence>
<sequence>MNSYSGGFSFGSGQGHISPIPNAPGSNFSVPNSGGSNVIGNGLNVYALINMGLHFILVIAVLLLIFYTVKHLSKLLLSVNKQSDKALELLNERYARGEIDTEDYITRKKMLGCMSETKTG</sequence>
<dbReference type="AlphaFoldDB" id="A0A0J1FTD4"/>
<reference evidence="2 3" key="1">
    <citation type="submission" date="2015-06" db="EMBL/GenBank/DDBJ databases">
        <title>Draft genome of the moderately acidophilic sulfate reducer Candidatus Desulfosporosinus acididurans strain M1.</title>
        <authorList>
            <person name="Poehlein A."/>
            <person name="Petzsch P."/>
            <person name="Johnson B.D."/>
            <person name="Schloemann M."/>
            <person name="Daniel R."/>
            <person name="Muehling M."/>
        </authorList>
    </citation>
    <scope>NUCLEOTIDE SEQUENCE [LARGE SCALE GENOMIC DNA]</scope>
    <source>
        <strain evidence="2 3">M1</strain>
    </source>
</reference>
<dbReference type="PATRIC" id="fig|476652.3.peg.1230"/>
<keyword evidence="1" id="KW-0472">Membrane</keyword>
<keyword evidence="1" id="KW-0812">Transmembrane</keyword>
<dbReference type="Proteomes" id="UP000036356">
    <property type="component" value="Unassembled WGS sequence"/>
</dbReference>
<dbReference type="CDD" id="cd11586">
    <property type="entry name" value="VbhA_like"/>
    <property type="match status" value="1"/>
</dbReference>
<comment type="caution">
    <text evidence="2">The sequence shown here is derived from an EMBL/GenBank/DDBJ whole genome shotgun (WGS) entry which is preliminary data.</text>
</comment>
<dbReference type="InterPro" id="IPR033788">
    <property type="entry name" value="VbhA-like"/>
</dbReference>
<dbReference type="RefSeq" id="WP_053006293.1">
    <property type="nucleotide sequence ID" value="NZ_LDZY01000004.1"/>
</dbReference>
<keyword evidence="3" id="KW-1185">Reference proteome</keyword>